<gene>
    <name evidence="9" type="ORF">DBT_1097</name>
</gene>
<evidence type="ECO:0000256" key="4">
    <source>
        <dbReference type="ARBA" id="ARBA00011738"/>
    </source>
</evidence>
<keyword evidence="7" id="KW-0378">Hydrolase</keyword>
<dbReference type="Gene3D" id="1.10.3210.10">
    <property type="entry name" value="Hypothetical protein af1432"/>
    <property type="match status" value="1"/>
</dbReference>
<dbReference type="Pfam" id="PF13023">
    <property type="entry name" value="HD_3"/>
    <property type="match status" value="1"/>
</dbReference>
<keyword evidence="6" id="KW-0479">Metal-binding</keyword>
<evidence type="ECO:0000256" key="2">
    <source>
        <dbReference type="ARBA" id="ARBA00001936"/>
    </source>
</evidence>
<comment type="subunit">
    <text evidence="4">Homodimer.</text>
</comment>
<evidence type="ECO:0000259" key="8">
    <source>
        <dbReference type="SMART" id="SM00471"/>
    </source>
</evidence>
<dbReference type="SUPFAM" id="SSF109604">
    <property type="entry name" value="HD-domain/PDEase-like"/>
    <property type="match status" value="1"/>
</dbReference>
<comment type="cofactor">
    <cofactor evidence="3">
        <name>Co(2+)</name>
        <dbReference type="ChEBI" id="CHEBI:48828"/>
    </cofactor>
</comment>
<dbReference type="InterPro" id="IPR003607">
    <property type="entry name" value="HD/PDEase_dom"/>
</dbReference>
<dbReference type="PANTHER" id="PTHR11845:SF13">
    <property type="entry name" value="5'-DEOXYNUCLEOTIDASE HDDC2"/>
    <property type="match status" value="1"/>
</dbReference>
<evidence type="ECO:0000256" key="7">
    <source>
        <dbReference type="ARBA" id="ARBA00022801"/>
    </source>
</evidence>
<dbReference type="InterPro" id="IPR039356">
    <property type="entry name" value="YfbR/HDDC2"/>
</dbReference>
<evidence type="ECO:0000256" key="3">
    <source>
        <dbReference type="ARBA" id="ARBA00001941"/>
    </source>
</evidence>
<reference evidence="9 10" key="1">
    <citation type="submission" date="2016-06" db="EMBL/GenBank/DDBJ databases">
        <title>Respiratory ammonification of nitrate coupled to the oxidation of elemental sulfur in deep-sea autotrophic thermophilic bacteria.</title>
        <authorList>
            <person name="Slobodkina G.B."/>
            <person name="Mardanov A.V."/>
            <person name="Ravin N.V."/>
            <person name="Frolova A.A."/>
            <person name="Viryasiv M.B."/>
            <person name="Chernyh N.A."/>
            <person name="Bonch-Osmolovskaya E.A."/>
            <person name="Slobodkin A.I."/>
        </authorList>
    </citation>
    <scope>NUCLEOTIDE SEQUENCE [LARGE SCALE GENOMIC DNA]</scope>
    <source>
        <strain evidence="9 10">S69</strain>
    </source>
</reference>
<keyword evidence="10" id="KW-1185">Reference proteome</keyword>
<name>A0A1B9F620_9BACT</name>
<comment type="cofactor">
    <cofactor evidence="2">
        <name>Mn(2+)</name>
        <dbReference type="ChEBI" id="CHEBI:29035"/>
    </cofactor>
</comment>
<dbReference type="STRING" id="1156395.DBT_1097"/>
<dbReference type="EMBL" id="MAGO01000005">
    <property type="protein sequence ID" value="OCC15350.1"/>
    <property type="molecule type" value="Genomic_DNA"/>
</dbReference>
<sequence length="194" mass="22302">MATQRTAKFLFEAMMLKRTLRTGYAFLGKGKESVAAHTYGTLIIAYVLSRIIDEPVNVERLLLLCLLHDLPEARTGDANAVHKKYVQILEDKAICDMLEGLDQGEEIAKILKEWKEADTIESKLARDADQLDMLISLKEKMDLGSEDAKKWIPHVKRRLKTSCARKMAEAILDEHWASWWMETFSEEDRYEEIG</sequence>
<evidence type="ECO:0000313" key="10">
    <source>
        <dbReference type="Proteomes" id="UP000093080"/>
    </source>
</evidence>
<organism evidence="9 10">
    <name type="scientific">Dissulfuribacter thermophilus</name>
    <dbReference type="NCBI Taxonomy" id="1156395"/>
    <lineage>
        <taxon>Bacteria</taxon>
        <taxon>Pseudomonadati</taxon>
        <taxon>Thermodesulfobacteriota</taxon>
        <taxon>Dissulfuribacteria</taxon>
        <taxon>Dissulfuribacterales</taxon>
        <taxon>Dissulfuribacteraceae</taxon>
        <taxon>Dissulfuribacter</taxon>
    </lineage>
</organism>
<dbReference type="GO" id="GO:0005737">
    <property type="term" value="C:cytoplasm"/>
    <property type="evidence" value="ECO:0007669"/>
    <property type="project" value="TreeGrafter"/>
</dbReference>
<dbReference type="GO" id="GO:0002953">
    <property type="term" value="F:5'-deoxynucleotidase activity"/>
    <property type="evidence" value="ECO:0007669"/>
    <property type="project" value="UniProtKB-EC"/>
</dbReference>
<dbReference type="GO" id="GO:0046872">
    <property type="term" value="F:metal ion binding"/>
    <property type="evidence" value="ECO:0007669"/>
    <property type="project" value="UniProtKB-KW"/>
</dbReference>
<proteinExistence type="predicted"/>
<dbReference type="AlphaFoldDB" id="A0A1B9F620"/>
<evidence type="ECO:0000313" key="9">
    <source>
        <dbReference type="EMBL" id="OCC15350.1"/>
    </source>
</evidence>
<feature type="domain" description="HD/PDEase" evidence="8">
    <location>
        <begin position="30"/>
        <end position="143"/>
    </location>
</feature>
<dbReference type="Proteomes" id="UP000093080">
    <property type="component" value="Unassembled WGS sequence"/>
</dbReference>
<protein>
    <recommendedName>
        <fullName evidence="5">5'-deoxynucleotidase</fullName>
        <ecNumber evidence="5">3.1.3.89</ecNumber>
    </recommendedName>
</protein>
<dbReference type="InterPro" id="IPR006674">
    <property type="entry name" value="HD_domain"/>
</dbReference>
<dbReference type="SMART" id="SM00471">
    <property type="entry name" value="HDc"/>
    <property type="match status" value="1"/>
</dbReference>
<dbReference type="PANTHER" id="PTHR11845">
    <property type="entry name" value="5'-DEOXYNUCLEOTIDASE HDDC2"/>
    <property type="match status" value="1"/>
</dbReference>
<evidence type="ECO:0000256" key="6">
    <source>
        <dbReference type="ARBA" id="ARBA00022723"/>
    </source>
</evidence>
<evidence type="ECO:0000256" key="1">
    <source>
        <dbReference type="ARBA" id="ARBA00001638"/>
    </source>
</evidence>
<dbReference type="EC" id="3.1.3.89" evidence="5"/>
<comment type="catalytic activity">
    <reaction evidence="1">
        <text>a 2'-deoxyribonucleoside 5'-phosphate + H2O = a 2'-deoxyribonucleoside + phosphate</text>
        <dbReference type="Rhea" id="RHEA:36167"/>
        <dbReference type="ChEBI" id="CHEBI:15377"/>
        <dbReference type="ChEBI" id="CHEBI:18274"/>
        <dbReference type="ChEBI" id="CHEBI:43474"/>
        <dbReference type="ChEBI" id="CHEBI:65317"/>
        <dbReference type="EC" id="3.1.3.89"/>
    </reaction>
</comment>
<comment type="caution">
    <text evidence="9">The sequence shown here is derived from an EMBL/GenBank/DDBJ whole genome shotgun (WGS) entry which is preliminary data.</text>
</comment>
<accession>A0A1B9F620</accession>
<evidence type="ECO:0000256" key="5">
    <source>
        <dbReference type="ARBA" id="ARBA00012964"/>
    </source>
</evidence>